<name>Q16FS7_AEDAE</name>
<reference evidence="1" key="1">
    <citation type="submission" date="2005-10" db="EMBL/GenBank/DDBJ databases">
        <authorList>
            <person name="Loftus B.J."/>
            <person name="Nene V.M."/>
            <person name="Hannick L.I."/>
            <person name="Bidwell S."/>
            <person name="Haas B."/>
            <person name="Amedeo P."/>
            <person name="Orvis J."/>
            <person name="Wortman J.R."/>
            <person name="White O.R."/>
            <person name="Salzberg S."/>
            <person name="Shumway M."/>
            <person name="Koo H."/>
            <person name="Zhao Y."/>
            <person name="Holmes M."/>
            <person name="Miller J."/>
            <person name="Schatz M."/>
            <person name="Pop M."/>
            <person name="Pai G."/>
            <person name="Utterback T."/>
            <person name="Rogers Y.-H."/>
            <person name="Kravitz S."/>
            <person name="Fraser C.M."/>
        </authorList>
    </citation>
    <scope>NUCLEOTIDE SEQUENCE</scope>
    <source>
        <strain evidence="1">Liverpool</strain>
    </source>
</reference>
<dbReference type="EMBL" id="CH478383">
    <property type="protein sequence ID" value="EAT33094.1"/>
    <property type="molecule type" value="Genomic_DNA"/>
</dbReference>
<reference evidence="1" key="2">
    <citation type="journal article" date="2007" name="Science">
        <title>Genome sequence of Aedes aegypti, a major arbovirus vector.</title>
        <authorList>
            <person name="Nene V."/>
            <person name="Wortman J.R."/>
            <person name="Lawson D."/>
            <person name="Haas B."/>
            <person name="Kodira C."/>
            <person name="Tu Z.J."/>
            <person name="Loftus B."/>
            <person name="Xi Z."/>
            <person name="Megy K."/>
            <person name="Grabherr M."/>
            <person name="Ren Q."/>
            <person name="Zdobnov E.M."/>
            <person name="Lobo N.F."/>
            <person name="Campbell K.S."/>
            <person name="Brown S.E."/>
            <person name="Bonaldo M.F."/>
            <person name="Zhu J."/>
            <person name="Sinkins S.P."/>
            <person name="Hogenkamp D.G."/>
            <person name="Amedeo P."/>
            <person name="Arensburger P."/>
            <person name="Atkinson P.W."/>
            <person name="Bidwell S."/>
            <person name="Biedler J."/>
            <person name="Birney E."/>
            <person name="Bruggner R.V."/>
            <person name="Costas J."/>
            <person name="Coy M.R."/>
            <person name="Crabtree J."/>
            <person name="Crawford M."/>
            <person name="Debruyn B."/>
            <person name="Decaprio D."/>
            <person name="Eiglmeier K."/>
            <person name="Eisenstadt E."/>
            <person name="El-Dorry H."/>
            <person name="Gelbart W.M."/>
            <person name="Gomes S.L."/>
            <person name="Hammond M."/>
            <person name="Hannick L.I."/>
            <person name="Hogan J.R."/>
            <person name="Holmes M.H."/>
            <person name="Jaffe D."/>
            <person name="Johnston J.S."/>
            <person name="Kennedy R.C."/>
            <person name="Koo H."/>
            <person name="Kravitz S."/>
            <person name="Kriventseva E.V."/>
            <person name="Kulp D."/>
            <person name="Labutti K."/>
            <person name="Lee E."/>
            <person name="Li S."/>
            <person name="Lovin D.D."/>
            <person name="Mao C."/>
            <person name="Mauceli E."/>
            <person name="Menck C.F."/>
            <person name="Miller J.R."/>
            <person name="Montgomery P."/>
            <person name="Mori A."/>
            <person name="Nascimento A.L."/>
            <person name="Naveira H.F."/>
            <person name="Nusbaum C."/>
            <person name="O'leary S."/>
            <person name="Orvis J."/>
            <person name="Pertea M."/>
            <person name="Quesneville H."/>
            <person name="Reidenbach K.R."/>
            <person name="Rogers Y.H."/>
            <person name="Roth C.W."/>
            <person name="Schneider J.R."/>
            <person name="Schatz M."/>
            <person name="Shumway M."/>
            <person name="Stanke M."/>
            <person name="Stinson E.O."/>
            <person name="Tubio J.M."/>
            <person name="Vanzee J.P."/>
            <person name="Verjovski-Almeida S."/>
            <person name="Werner D."/>
            <person name="White O."/>
            <person name="Wyder S."/>
            <person name="Zeng Q."/>
            <person name="Zhao Q."/>
            <person name="Zhao Y."/>
            <person name="Hill C.A."/>
            <person name="Raikhel A.S."/>
            <person name="Soares M.B."/>
            <person name="Knudson D.L."/>
            <person name="Lee N.H."/>
            <person name="Galagan J."/>
            <person name="Salzberg S.L."/>
            <person name="Paulsen I.T."/>
            <person name="Dimopoulos G."/>
            <person name="Collins F.H."/>
            <person name="Birren B."/>
            <person name="Fraser-Liggett C.M."/>
            <person name="Severson D.W."/>
        </authorList>
    </citation>
    <scope>NUCLEOTIDE SEQUENCE [LARGE SCALE GENOMIC DNA]</scope>
    <source>
        <strain evidence="1">Liverpool</strain>
    </source>
</reference>
<dbReference type="AlphaFoldDB" id="Q16FS7"/>
<accession>Q16FS7</accession>
<organism evidence="1 2">
    <name type="scientific">Aedes aegypti</name>
    <name type="common">Yellowfever mosquito</name>
    <name type="synonym">Culex aegypti</name>
    <dbReference type="NCBI Taxonomy" id="7159"/>
    <lineage>
        <taxon>Eukaryota</taxon>
        <taxon>Metazoa</taxon>
        <taxon>Ecdysozoa</taxon>
        <taxon>Arthropoda</taxon>
        <taxon>Hexapoda</taxon>
        <taxon>Insecta</taxon>
        <taxon>Pterygota</taxon>
        <taxon>Neoptera</taxon>
        <taxon>Endopterygota</taxon>
        <taxon>Diptera</taxon>
        <taxon>Nematocera</taxon>
        <taxon>Culicoidea</taxon>
        <taxon>Culicidae</taxon>
        <taxon>Culicinae</taxon>
        <taxon>Aedini</taxon>
        <taxon>Aedes</taxon>
        <taxon>Stegomyia</taxon>
    </lineage>
</organism>
<reference evidence="1" key="3">
    <citation type="submission" date="2012-09" db="EMBL/GenBank/DDBJ databases">
        <authorList>
            <consortium name="VectorBase"/>
        </authorList>
    </citation>
    <scope>NUCLEOTIDE SEQUENCE</scope>
    <source>
        <strain evidence="1">Liverpool</strain>
    </source>
</reference>
<proteinExistence type="predicted"/>
<protein>
    <submittedName>
        <fullName evidence="1">AAEL014648-PA</fullName>
    </submittedName>
</protein>
<dbReference type="HOGENOM" id="CLU_1409854_0_0_1"/>
<gene>
    <name evidence="1" type="ORF">AaeL_AAEL014648</name>
</gene>
<feature type="non-terminal residue" evidence="1">
    <location>
        <position position="1"/>
    </location>
</feature>
<evidence type="ECO:0000313" key="1">
    <source>
        <dbReference type="EMBL" id="EAT33094.1"/>
    </source>
</evidence>
<dbReference type="PaxDb" id="7159-AAEL014648-PA"/>
<dbReference type="Proteomes" id="UP000682892">
    <property type="component" value="Unassembled WGS sequence"/>
</dbReference>
<evidence type="ECO:0000313" key="2">
    <source>
        <dbReference type="Proteomes" id="UP000682892"/>
    </source>
</evidence>
<sequence>LSERANSKQFWFIVHKYLRKDLPFFQSSEGSSQNLRAPPKPDKSSESNAFCTFGSCRSLGAAEAIGALLLPLPAPVAALLTDELPDAAAAAIVILPNDENPPGRTSFSVSGRILFFGGTIDGLFKMSMIFFCSSFSLSAFDFPDSKLLLEMESVSSPSSNLICNSLRSVRYLIKRSYCSTVSCRLLASRLSMF</sequence>